<accession>A0A0N4VRC4</accession>
<dbReference type="Proteomes" id="UP000274131">
    <property type="component" value="Unassembled WGS sequence"/>
</dbReference>
<organism evidence="3">
    <name type="scientific">Enterobius vermicularis</name>
    <name type="common">Human pinworm</name>
    <dbReference type="NCBI Taxonomy" id="51028"/>
    <lineage>
        <taxon>Eukaryota</taxon>
        <taxon>Metazoa</taxon>
        <taxon>Ecdysozoa</taxon>
        <taxon>Nematoda</taxon>
        <taxon>Chromadorea</taxon>
        <taxon>Rhabditida</taxon>
        <taxon>Spirurina</taxon>
        <taxon>Oxyuridomorpha</taxon>
        <taxon>Oxyuroidea</taxon>
        <taxon>Oxyuridae</taxon>
        <taxon>Enterobius</taxon>
    </lineage>
</organism>
<evidence type="ECO:0000313" key="1">
    <source>
        <dbReference type="EMBL" id="VDD97969.1"/>
    </source>
</evidence>
<dbReference type="AlphaFoldDB" id="A0A0N4VRC4"/>
<protein>
    <submittedName>
        <fullName evidence="3">C2H2-type domain-containing protein</fullName>
    </submittedName>
</protein>
<sequence length="33" mass="3985">MHPNVKPNYECSKCQKSFFFDFQQKYHRCSAGE</sequence>
<name>A0A0N4VRC4_ENTVE</name>
<dbReference type="EMBL" id="UXUI01016269">
    <property type="protein sequence ID" value="VDD97969.1"/>
    <property type="molecule type" value="Genomic_DNA"/>
</dbReference>
<dbReference type="OrthoDB" id="8922241at2759"/>
<dbReference type="WBParaSite" id="EVEC_0001358901-mRNA-1">
    <property type="protein sequence ID" value="EVEC_0001358901-mRNA-1"/>
    <property type="gene ID" value="EVEC_0001358901"/>
</dbReference>
<gene>
    <name evidence="1" type="ORF">EVEC_LOCUS12720</name>
</gene>
<reference evidence="3" key="1">
    <citation type="submission" date="2017-02" db="UniProtKB">
        <authorList>
            <consortium name="WormBaseParasite"/>
        </authorList>
    </citation>
    <scope>IDENTIFICATION</scope>
</reference>
<evidence type="ECO:0000313" key="2">
    <source>
        <dbReference type="Proteomes" id="UP000274131"/>
    </source>
</evidence>
<reference evidence="1 2" key="2">
    <citation type="submission" date="2018-10" db="EMBL/GenBank/DDBJ databases">
        <authorList>
            <consortium name="Pathogen Informatics"/>
        </authorList>
    </citation>
    <scope>NUCLEOTIDE SEQUENCE [LARGE SCALE GENOMIC DNA]</scope>
</reference>
<evidence type="ECO:0000313" key="3">
    <source>
        <dbReference type="WBParaSite" id="EVEC_0001358901-mRNA-1"/>
    </source>
</evidence>
<proteinExistence type="predicted"/>
<keyword evidence="2" id="KW-1185">Reference proteome</keyword>